<evidence type="ECO:0000313" key="11">
    <source>
        <dbReference type="EMBL" id="OGC54976.1"/>
    </source>
</evidence>
<dbReference type="EC" id="5.3.1.28" evidence="9"/>
<evidence type="ECO:0000256" key="9">
    <source>
        <dbReference type="HAMAP-Rule" id="MF_00067"/>
    </source>
</evidence>
<evidence type="ECO:0000256" key="2">
    <source>
        <dbReference type="ARBA" id="ARBA00004496"/>
    </source>
</evidence>
<protein>
    <recommendedName>
        <fullName evidence="9">Phosphoheptose isomerase</fullName>
        <ecNumber evidence="9">5.3.1.28</ecNumber>
    </recommendedName>
    <alternativeName>
        <fullName evidence="9">Sedoheptulose 7-phosphate isomerase</fullName>
    </alternativeName>
</protein>
<dbReference type="InterPro" id="IPR046348">
    <property type="entry name" value="SIS_dom_sf"/>
</dbReference>
<feature type="binding site" evidence="9">
    <location>
        <begin position="94"/>
        <end position="95"/>
    </location>
    <ligand>
        <name>substrate</name>
    </ligand>
</feature>
<sequence length="190" mass="20536">MGNVSNFIDDSFSKSRELNELTYVKLSADVKAVSRTLVSALRNGRKVLICGNGGSASDANHFAAELVCKFRKERRALPAISLTANPSTMTAIPNDYDFERVFSRQVEAFGKKGDVFIGITTSGNSKNVIEAARKATSLGLKTISFTGNKGGKIKGFCDLSLIVPSSDTARIQEMHILIIHTLCDIIEAGF</sequence>
<evidence type="ECO:0000313" key="12">
    <source>
        <dbReference type="Proteomes" id="UP000176504"/>
    </source>
</evidence>
<evidence type="ECO:0000259" key="10">
    <source>
        <dbReference type="PROSITE" id="PS51464"/>
    </source>
</evidence>
<comment type="cofactor">
    <cofactor evidence="9">
        <name>Zn(2+)</name>
        <dbReference type="ChEBI" id="CHEBI:29105"/>
    </cofactor>
    <text evidence="9">Binds 1 zinc ion per subunit.</text>
</comment>
<dbReference type="Proteomes" id="UP000176504">
    <property type="component" value="Unassembled WGS sequence"/>
</dbReference>
<keyword evidence="4 9" id="KW-0963">Cytoplasm</keyword>
<name>A0A1F4VCL1_UNCKA</name>
<comment type="similarity">
    <text evidence="3 9">Belongs to the SIS family. GmhA subfamily.</text>
</comment>
<dbReference type="CDD" id="cd05006">
    <property type="entry name" value="SIS_GmhA"/>
    <property type="match status" value="1"/>
</dbReference>
<evidence type="ECO:0000256" key="4">
    <source>
        <dbReference type="ARBA" id="ARBA00022490"/>
    </source>
</evidence>
<evidence type="ECO:0000256" key="3">
    <source>
        <dbReference type="ARBA" id="ARBA00009894"/>
    </source>
</evidence>
<dbReference type="GO" id="GO:0005737">
    <property type="term" value="C:cytoplasm"/>
    <property type="evidence" value="ECO:0007669"/>
    <property type="project" value="UniProtKB-SubCell"/>
</dbReference>
<dbReference type="GO" id="GO:0008270">
    <property type="term" value="F:zinc ion binding"/>
    <property type="evidence" value="ECO:0007669"/>
    <property type="project" value="UniProtKB-UniRule"/>
</dbReference>
<organism evidence="11 12">
    <name type="scientific">candidate division WWE3 bacterium RIFCSPLOWO2_01_FULL_41_18</name>
    <dbReference type="NCBI Taxonomy" id="1802625"/>
    <lineage>
        <taxon>Bacteria</taxon>
        <taxon>Katanobacteria</taxon>
    </lineage>
</organism>
<proteinExistence type="inferred from homology"/>
<evidence type="ECO:0000256" key="8">
    <source>
        <dbReference type="ARBA" id="ARBA00023277"/>
    </source>
</evidence>
<dbReference type="SUPFAM" id="SSF53697">
    <property type="entry name" value="SIS domain"/>
    <property type="match status" value="1"/>
</dbReference>
<feature type="binding site" evidence="9">
    <location>
        <begin position="52"/>
        <end position="54"/>
    </location>
    <ligand>
        <name>substrate</name>
    </ligand>
</feature>
<comment type="miscellaneous">
    <text evidence="9">The reaction produces a racemic mixture of D-glycero-alpha-D-manno-heptose 7-phosphate and D-glycero-beta-D-manno-heptose 7-phosphate.</text>
</comment>
<accession>A0A1F4VCL1</accession>
<dbReference type="GO" id="GO:0005975">
    <property type="term" value="P:carbohydrate metabolic process"/>
    <property type="evidence" value="ECO:0007669"/>
    <property type="project" value="UniProtKB-UniRule"/>
</dbReference>
<dbReference type="PANTHER" id="PTHR30390">
    <property type="entry name" value="SEDOHEPTULOSE 7-PHOSPHATE ISOMERASE / DNAA INITIATOR-ASSOCIATING FACTOR FOR REPLICATION INITIATION"/>
    <property type="match status" value="1"/>
</dbReference>
<comment type="catalytic activity">
    <reaction evidence="1 9">
        <text>2 D-sedoheptulose 7-phosphate = D-glycero-alpha-D-manno-heptose 7-phosphate + D-glycero-beta-D-manno-heptose 7-phosphate</text>
        <dbReference type="Rhea" id="RHEA:27489"/>
        <dbReference type="ChEBI" id="CHEBI:57483"/>
        <dbReference type="ChEBI" id="CHEBI:60203"/>
        <dbReference type="ChEBI" id="CHEBI:60204"/>
        <dbReference type="EC" id="5.3.1.28"/>
    </reaction>
</comment>
<feature type="binding site" evidence="9">
    <location>
        <position position="61"/>
    </location>
    <ligand>
        <name>Zn(2+)</name>
        <dbReference type="ChEBI" id="CHEBI:29105"/>
    </ligand>
</feature>
<dbReference type="InterPro" id="IPR035461">
    <property type="entry name" value="GmhA/DiaA"/>
</dbReference>
<keyword evidence="5 9" id="KW-0479">Metal-binding</keyword>
<gene>
    <name evidence="9" type="primary">gmhA</name>
    <name evidence="11" type="ORF">A3A78_03275</name>
</gene>
<comment type="subcellular location">
    <subcellularLocation>
        <location evidence="2 9">Cytoplasm</location>
    </subcellularLocation>
</comment>
<feature type="binding site" evidence="9">
    <location>
        <position position="172"/>
    </location>
    <ligand>
        <name>Zn(2+)</name>
        <dbReference type="ChEBI" id="CHEBI:29105"/>
    </ligand>
</feature>
<comment type="caution">
    <text evidence="11">The sequence shown here is derived from an EMBL/GenBank/DDBJ whole genome shotgun (WGS) entry which is preliminary data.</text>
</comment>
<dbReference type="NCBIfam" id="TIGR00441">
    <property type="entry name" value="gmhA"/>
    <property type="match status" value="1"/>
</dbReference>
<keyword evidence="8 9" id="KW-0119">Carbohydrate metabolism</keyword>
<dbReference type="InterPro" id="IPR001347">
    <property type="entry name" value="SIS_dom"/>
</dbReference>
<dbReference type="GO" id="GO:0008968">
    <property type="term" value="F:D-sedoheptulose 7-phosphate isomerase activity"/>
    <property type="evidence" value="ECO:0007669"/>
    <property type="project" value="UniProtKB-UniRule"/>
</dbReference>
<evidence type="ECO:0000256" key="1">
    <source>
        <dbReference type="ARBA" id="ARBA00000348"/>
    </source>
</evidence>
<dbReference type="AlphaFoldDB" id="A0A1F4VCL1"/>
<feature type="binding site" evidence="9">
    <location>
        <position position="172"/>
    </location>
    <ligand>
        <name>substrate</name>
    </ligand>
</feature>
<dbReference type="GO" id="GO:2001061">
    <property type="term" value="P:D-glycero-D-manno-heptose 7-phosphate biosynthetic process"/>
    <property type="evidence" value="ECO:0007669"/>
    <property type="project" value="UniProtKB-UniPathway"/>
</dbReference>
<feature type="binding site" evidence="9">
    <location>
        <position position="180"/>
    </location>
    <ligand>
        <name>Zn(2+)</name>
        <dbReference type="ChEBI" id="CHEBI:29105"/>
    </ligand>
</feature>
<evidence type="ECO:0000256" key="7">
    <source>
        <dbReference type="ARBA" id="ARBA00023235"/>
    </source>
</evidence>
<feature type="domain" description="SIS" evidence="10">
    <location>
        <begin position="37"/>
        <end position="190"/>
    </location>
</feature>
<comment type="pathway">
    <text evidence="9">Carbohydrate biosynthesis; D-glycero-D-manno-heptose 7-phosphate biosynthesis; D-glycero-alpha-D-manno-heptose 7-phosphate and D-glycero-beta-D-manno-heptose 7-phosphate from sedoheptulose 7-phosphate: step 1/1.</text>
</comment>
<dbReference type="InterPro" id="IPR050099">
    <property type="entry name" value="SIS_GmhA/DiaA_subfam"/>
</dbReference>
<comment type="function">
    <text evidence="9">Catalyzes the isomerization of sedoheptulose 7-phosphate in D-glycero-D-manno-heptose 7-phosphate.</text>
</comment>
<feature type="binding site" evidence="9">
    <location>
        <position position="65"/>
    </location>
    <ligand>
        <name>Zn(2+)</name>
        <dbReference type="ChEBI" id="CHEBI:29105"/>
    </ligand>
</feature>
<evidence type="ECO:0000256" key="5">
    <source>
        <dbReference type="ARBA" id="ARBA00022723"/>
    </source>
</evidence>
<dbReference type="UniPathway" id="UPA00041">
    <property type="reaction ID" value="UER00436"/>
</dbReference>
<dbReference type="PROSITE" id="PS51464">
    <property type="entry name" value="SIS"/>
    <property type="match status" value="1"/>
</dbReference>
<keyword evidence="7 9" id="KW-0413">Isomerase</keyword>
<dbReference type="GO" id="GO:0097367">
    <property type="term" value="F:carbohydrate derivative binding"/>
    <property type="evidence" value="ECO:0007669"/>
    <property type="project" value="InterPro"/>
</dbReference>
<dbReference type="PANTHER" id="PTHR30390:SF6">
    <property type="entry name" value="DNAA INITIATOR-ASSOCIATING PROTEIN DIAA"/>
    <property type="match status" value="1"/>
</dbReference>
<feature type="binding site" evidence="9">
    <location>
        <begin position="120"/>
        <end position="122"/>
    </location>
    <ligand>
        <name>substrate</name>
    </ligand>
</feature>
<keyword evidence="6 9" id="KW-0862">Zinc</keyword>
<dbReference type="HAMAP" id="MF_00067">
    <property type="entry name" value="GmhA"/>
    <property type="match status" value="1"/>
</dbReference>
<reference evidence="11 12" key="1">
    <citation type="journal article" date="2016" name="Nat. Commun.">
        <title>Thousands of microbial genomes shed light on interconnected biogeochemical processes in an aquifer system.</title>
        <authorList>
            <person name="Anantharaman K."/>
            <person name="Brown C.T."/>
            <person name="Hug L.A."/>
            <person name="Sharon I."/>
            <person name="Castelle C.J."/>
            <person name="Probst A.J."/>
            <person name="Thomas B.C."/>
            <person name="Singh A."/>
            <person name="Wilkins M.J."/>
            <person name="Karaoz U."/>
            <person name="Brodie E.L."/>
            <person name="Williams K.H."/>
            <person name="Hubbard S.S."/>
            <person name="Banfield J.F."/>
        </authorList>
    </citation>
    <scope>NUCLEOTIDE SEQUENCE [LARGE SCALE GENOMIC DNA]</scope>
</reference>
<feature type="binding site" evidence="9">
    <location>
        <position position="125"/>
    </location>
    <ligand>
        <name>substrate</name>
    </ligand>
</feature>
<dbReference type="InterPro" id="IPR004515">
    <property type="entry name" value="Phosphoheptose_Isoase"/>
</dbReference>
<dbReference type="EMBL" id="MEVI01000003">
    <property type="protein sequence ID" value="OGC54976.1"/>
    <property type="molecule type" value="Genomic_DNA"/>
</dbReference>
<dbReference type="Gene3D" id="3.40.50.10490">
    <property type="entry name" value="Glucose-6-phosphate isomerase like protein, domain 1"/>
    <property type="match status" value="1"/>
</dbReference>
<evidence type="ECO:0000256" key="6">
    <source>
        <dbReference type="ARBA" id="ARBA00022833"/>
    </source>
</evidence>
<feature type="binding site" evidence="9">
    <location>
        <position position="65"/>
    </location>
    <ligand>
        <name>substrate</name>
    </ligand>
</feature>
<dbReference type="Pfam" id="PF13580">
    <property type="entry name" value="SIS_2"/>
    <property type="match status" value="1"/>
</dbReference>